<keyword evidence="3" id="KW-1185">Reference proteome</keyword>
<gene>
    <name evidence="2" type="ORF">P4O66_011084</name>
</gene>
<dbReference type="Proteomes" id="UP001239994">
    <property type="component" value="Unassembled WGS sequence"/>
</dbReference>
<evidence type="ECO:0000256" key="1">
    <source>
        <dbReference type="SAM" id="MobiDB-lite"/>
    </source>
</evidence>
<dbReference type="AlphaFoldDB" id="A0AAD8Z7S8"/>
<evidence type="ECO:0000313" key="2">
    <source>
        <dbReference type="EMBL" id="KAK1794185.1"/>
    </source>
</evidence>
<organism evidence="2 3">
    <name type="scientific">Electrophorus voltai</name>
    <dbReference type="NCBI Taxonomy" id="2609070"/>
    <lineage>
        <taxon>Eukaryota</taxon>
        <taxon>Metazoa</taxon>
        <taxon>Chordata</taxon>
        <taxon>Craniata</taxon>
        <taxon>Vertebrata</taxon>
        <taxon>Euteleostomi</taxon>
        <taxon>Actinopterygii</taxon>
        <taxon>Neopterygii</taxon>
        <taxon>Teleostei</taxon>
        <taxon>Ostariophysi</taxon>
        <taxon>Gymnotiformes</taxon>
        <taxon>Gymnotoidei</taxon>
        <taxon>Gymnotidae</taxon>
        <taxon>Electrophorus</taxon>
    </lineage>
</organism>
<accession>A0AAD8Z7S8</accession>
<proteinExistence type="predicted"/>
<feature type="region of interest" description="Disordered" evidence="1">
    <location>
        <begin position="1"/>
        <end position="68"/>
    </location>
</feature>
<name>A0AAD8Z7S8_9TELE</name>
<reference evidence="2" key="1">
    <citation type="submission" date="2023-03" db="EMBL/GenBank/DDBJ databases">
        <title>Electrophorus voltai genome.</title>
        <authorList>
            <person name="Bian C."/>
        </authorList>
    </citation>
    <scope>NUCLEOTIDE SEQUENCE</scope>
    <source>
        <strain evidence="2">CB-2022</strain>
        <tissue evidence="2">Muscle</tissue>
    </source>
</reference>
<comment type="caution">
    <text evidence="2">The sequence shown here is derived from an EMBL/GenBank/DDBJ whole genome shotgun (WGS) entry which is preliminary data.</text>
</comment>
<feature type="compositionally biased region" description="Basic residues" evidence="1">
    <location>
        <begin position="9"/>
        <end position="23"/>
    </location>
</feature>
<feature type="compositionally biased region" description="Low complexity" evidence="1">
    <location>
        <begin position="37"/>
        <end position="47"/>
    </location>
</feature>
<dbReference type="EMBL" id="JAROKS010000017">
    <property type="protein sequence ID" value="KAK1794185.1"/>
    <property type="molecule type" value="Genomic_DNA"/>
</dbReference>
<evidence type="ECO:0000313" key="3">
    <source>
        <dbReference type="Proteomes" id="UP001239994"/>
    </source>
</evidence>
<protein>
    <submittedName>
        <fullName evidence="2">Uncharacterized protein</fullName>
    </submittedName>
</protein>
<sequence>MGNTDRRRMPGKRSKRKKGKKERNHSSPALAGKPPILLGTLYTGTTGESAPGKFWGGPECSTGSDSVESYRPMTDYQNWYDDDQNPGSESPGSYYPYWNYLESYSEYKPNEVYTALSLRLGSEVNRVENP</sequence>